<evidence type="ECO:0000313" key="1">
    <source>
        <dbReference type="EMBL" id="JAE17252.1"/>
    </source>
</evidence>
<name>A0A0A9FYB5_ARUDO</name>
<dbReference type="EMBL" id="GBRH01180644">
    <property type="protein sequence ID" value="JAE17252.1"/>
    <property type="molecule type" value="Transcribed_RNA"/>
</dbReference>
<accession>A0A0A9FYB5</accession>
<reference evidence="1" key="2">
    <citation type="journal article" date="2015" name="Data Brief">
        <title>Shoot transcriptome of the giant reed, Arundo donax.</title>
        <authorList>
            <person name="Barrero R.A."/>
            <person name="Guerrero F.D."/>
            <person name="Moolhuijzen P."/>
            <person name="Goolsby J.A."/>
            <person name="Tidwell J."/>
            <person name="Bellgard S.E."/>
            <person name="Bellgard M.I."/>
        </authorList>
    </citation>
    <scope>NUCLEOTIDE SEQUENCE</scope>
    <source>
        <tissue evidence="1">Shoot tissue taken approximately 20 cm above the soil surface</tissue>
    </source>
</reference>
<protein>
    <submittedName>
        <fullName evidence="1">Uncharacterized protein</fullName>
    </submittedName>
</protein>
<organism evidence="1">
    <name type="scientific">Arundo donax</name>
    <name type="common">Giant reed</name>
    <name type="synonym">Donax arundinaceus</name>
    <dbReference type="NCBI Taxonomy" id="35708"/>
    <lineage>
        <taxon>Eukaryota</taxon>
        <taxon>Viridiplantae</taxon>
        <taxon>Streptophyta</taxon>
        <taxon>Embryophyta</taxon>
        <taxon>Tracheophyta</taxon>
        <taxon>Spermatophyta</taxon>
        <taxon>Magnoliopsida</taxon>
        <taxon>Liliopsida</taxon>
        <taxon>Poales</taxon>
        <taxon>Poaceae</taxon>
        <taxon>PACMAD clade</taxon>
        <taxon>Arundinoideae</taxon>
        <taxon>Arundineae</taxon>
        <taxon>Arundo</taxon>
    </lineage>
</organism>
<dbReference type="AlphaFoldDB" id="A0A0A9FYB5"/>
<reference evidence="1" key="1">
    <citation type="submission" date="2014-09" db="EMBL/GenBank/DDBJ databases">
        <authorList>
            <person name="Magalhaes I.L.F."/>
            <person name="Oliveira U."/>
            <person name="Santos F.R."/>
            <person name="Vidigal T.H.D.A."/>
            <person name="Brescovit A.D."/>
            <person name="Santos A.J."/>
        </authorList>
    </citation>
    <scope>NUCLEOTIDE SEQUENCE</scope>
    <source>
        <tissue evidence="1">Shoot tissue taken approximately 20 cm above the soil surface</tissue>
    </source>
</reference>
<proteinExistence type="predicted"/>
<sequence>MATPSVPAALRLCSHLATSTEPPGWI</sequence>